<evidence type="ECO:0000256" key="1">
    <source>
        <dbReference type="PROSITE-ProRule" id="PRU00023"/>
    </source>
</evidence>
<proteinExistence type="predicted"/>
<dbReference type="PROSITE" id="PS50088">
    <property type="entry name" value="ANK_REPEAT"/>
    <property type="match status" value="1"/>
</dbReference>
<feature type="non-terminal residue" evidence="3">
    <location>
        <position position="1"/>
    </location>
</feature>
<dbReference type="InterPro" id="IPR036770">
    <property type="entry name" value="Ankyrin_rpt-contain_sf"/>
</dbReference>
<dbReference type="Proteomes" id="UP000626109">
    <property type="component" value="Unassembled WGS sequence"/>
</dbReference>
<evidence type="ECO:0000313" key="3">
    <source>
        <dbReference type="EMBL" id="CAE8640493.1"/>
    </source>
</evidence>
<comment type="caution">
    <text evidence="3">The sequence shown here is derived from an EMBL/GenBank/DDBJ whole genome shotgun (WGS) entry which is preliminary data.</text>
</comment>
<accession>A0A813HQN4</accession>
<feature type="non-terminal residue" evidence="3">
    <location>
        <position position="90"/>
    </location>
</feature>
<evidence type="ECO:0000313" key="4">
    <source>
        <dbReference type="Proteomes" id="UP000626109"/>
    </source>
</evidence>
<evidence type="ECO:0000256" key="2">
    <source>
        <dbReference type="SAM" id="MobiDB-lite"/>
    </source>
</evidence>
<sequence length="90" mass="10080">FTPLMWAAGRNSPDTVKMLLDYEADMNVKAARGQTAMTFALTNGCNAIIDILEKHHTILDAEEAKRIKERGERGVEPQEELDDTLQLPKP</sequence>
<dbReference type="EMBL" id="CAJNNW010001707">
    <property type="protein sequence ID" value="CAE8640493.1"/>
    <property type="molecule type" value="Genomic_DNA"/>
</dbReference>
<dbReference type="AlphaFoldDB" id="A0A813HQN4"/>
<dbReference type="InterPro" id="IPR002110">
    <property type="entry name" value="Ankyrin_rpt"/>
</dbReference>
<organism evidence="3 4">
    <name type="scientific">Polarella glacialis</name>
    <name type="common">Dinoflagellate</name>
    <dbReference type="NCBI Taxonomy" id="89957"/>
    <lineage>
        <taxon>Eukaryota</taxon>
        <taxon>Sar</taxon>
        <taxon>Alveolata</taxon>
        <taxon>Dinophyceae</taxon>
        <taxon>Suessiales</taxon>
        <taxon>Suessiaceae</taxon>
        <taxon>Polarella</taxon>
    </lineage>
</organism>
<keyword evidence="1" id="KW-0040">ANK repeat</keyword>
<name>A0A813HQN4_POLGL</name>
<protein>
    <submittedName>
        <fullName evidence="3">Uncharacterized protein</fullName>
    </submittedName>
</protein>
<dbReference type="PROSITE" id="PS50297">
    <property type="entry name" value="ANK_REP_REGION"/>
    <property type="match status" value="1"/>
</dbReference>
<dbReference type="SUPFAM" id="SSF48403">
    <property type="entry name" value="Ankyrin repeat"/>
    <property type="match status" value="1"/>
</dbReference>
<gene>
    <name evidence="3" type="ORF">PGLA2088_LOCUS2141</name>
</gene>
<feature type="repeat" description="ANK" evidence="1">
    <location>
        <begin position="1"/>
        <end position="31"/>
    </location>
</feature>
<dbReference type="Gene3D" id="1.25.40.20">
    <property type="entry name" value="Ankyrin repeat-containing domain"/>
    <property type="match status" value="1"/>
</dbReference>
<dbReference type="Pfam" id="PF12796">
    <property type="entry name" value="Ank_2"/>
    <property type="match status" value="1"/>
</dbReference>
<feature type="region of interest" description="Disordered" evidence="2">
    <location>
        <begin position="68"/>
        <end position="90"/>
    </location>
</feature>
<reference evidence="3" key="1">
    <citation type="submission" date="2021-02" db="EMBL/GenBank/DDBJ databases">
        <authorList>
            <person name="Dougan E. K."/>
            <person name="Rhodes N."/>
            <person name="Thang M."/>
            <person name="Chan C."/>
        </authorList>
    </citation>
    <scope>NUCLEOTIDE SEQUENCE</scope>
</reference>